<keyword evidence="2" id="KW-1185">Reference proteome</keyword>
<sequence>MGAFATAAIPGIMGVSKALDLQAKAAEGSEEAIEEYAAAMDAMTPQVRSLYDAWGDLQSVHSEWQTDLQGFTMPPLTRWLGLASDHMRQLTPIVAGTGKALDNLAQSADKGLTGPYWTSFIDFSARQAEPTLTSLGRTFGWLTLGVTGLMVSFEPLWESMSTGMERSSRSFADWANNADNFTGFISWTIENGPILMGVLGDLFGAIIDVGVAIAPLGMVYAQGIGLLAQGLSWLAETSPGLLQLAVAAFTARMALQLLTRVNQGMLVPLREGVGRVAEFASSLRQVDGAATTAAGGTSRFSGALGGALGMLGGPWGIALLAATTALGVFIAKKQEAKAKTEEYTAALRADAGAIGESTRALAAKNLEEEGALALAERYGISTRDVTSAVLGEADAIKRVTDSISEQEAYWERAQKNGEVSASSRDAAISQLVRLRMAIDAESTAMEGTVESARLVDEATGSATASQDGLNASMREGATVARDLKTALDDLTSGAVTVTAAESDFQAAVDRANESISTNGATLDLTTEAGRRNEQSLRDIRDRTNDLISAQKENGATTEVMISTQKSARDEFVRVAKQMGLTEAAAQDLADEYLGLPHQVKTQIEVSASGRWTNVSTSTPGQQQQLFSTGGAVHGPGTATSDDIPAWLSNGEFVQRASAVDKYGVGFMTALNEGQIPKESLPGFARGGYVSNASGETPWARISSHQGNVRRDYVRMVRELTALVGDSMGEEFKNMMRGPQGVVNLAEASLGKYPEVPNGSNRNAITSWFGMNGAPWCAMYISWLFNRANASAALGGASRTAWTGDYYNSGMRRVSTPMPGDVAVYGTKHVNLVTSPGGGRRIGGNQSNNVTDAPYSGGAIFRPNWSKVGFASGGLVSMQDLMAQNLTEDRQAGETNLVRSIRQAVGLDERPVQRARGGRVRDGQWSWVGEEGPELVKFSSPGQVYSAEQSQAIAAQSARMQARGADGSSAPLIGSQTIQVQSGEHAVREMVEEITHSMRVAKVGGGTPMTELQERQAELGGVVFGDLTPVQLGPDGIQVSDTEMRLGDRDTPGADGGQFGLDYADGRTISMDLWTDTHSGLEARQALAVLRREWSADTARATSRAVVPLRFRMPDCDTVVVYGRPRRWTPGSQRTRDLGVVDVVADFRTADRLFYSDVERSVQLSLVTSGGGGITWPIVWPVTWSPSGRSRQDAAVNWGDAPTWPVITINGPVAQPEVEFLGTDRRVRLDMTIPHNRTITIDTRPWARTVLRDDGASFAGQLRGDMLADLQLPVGQTTVAYRGTDLSGQSACTISWRPATETP</sequence>
<protein>
    <submittedName>
        <fullName evidence="1">Uncharacterized protein</fullName>
    </submittedName>
</protein>
<name>A0A975LCQ8_9ACTN</name>
<evidence type="ECO:0000313" key="2">
    <source>
        <dbReference type="Proteomes" id="UP000682416"/>
    </source>
</evidence>
<gene>
    <name evidence="1" type="ORF">KGD82_13620</name>
</gene>
<dbReference type="Proteomes" id="UP000682416">
    <property type="component" value="Chromosome"/>
</dbReference>
<dbReference type="KEGG" id="nec:KGD82_13620"/>
<reference evidence="1" key="1">
    <citation type="submission" date="2021-05" db="EMBL/GenBank/DDBJ databases">
        <authorList>
            <person name="Kaiqin L."/>
            <person name="Jian G."/>
        </authorList>
    </citation>
    <scope>NUCLEOTIDE SEQUENCE</scope>
    <source>
        <strain evidence="1">HDS5</strain>
    </source>
</reference>
<dbReference type="EMBL" id="CP074402">
    <property type="protein sequence ID" value="QVJ03068.1"/>
    <property type="molecule type" value="Genomic_DNA"/>
</dbReference>
<evidence type="ECO:0000313" key="1">
    <source>
        <dbReference type="EMBL" id="QVJ03068.1"/>
    </source>
</evidence>
<organism evidence="1 2">
    <name type="scientific">Nocardiopsis eucommiae</name>
    <dbReference type="NCBI Taxonomy" id="2831970"/>
    <lineage>
        <taxon>Bacteria</taxon>
        <taxon>Bacillati</taxon>
        <taxon>Actinomycetota</taxon>
        <taxon>Actinomycetes</taxon>
        <taxon>Streptosporangiales</taxon>
        <taxon>Nocardiopsidaceae</taxon>
        <taxon>Nocardiopsis</taxon>
    </lineage>
</organism>
<proteinExistence type="predicted"/>
<accession>A0A975LCQ8</accession>